<gene>
    <name evidence="2" type="ORF">GCM10010531_19440</name>
</gene>
<evidence type="ECO:0000313" key="3">
    <source>
        <dbReference type="Proteomes" id="UP001499924"/>
    </source>
</evidence>
<accession>A0ABP6P4I0</accession>
<name>A0ABP6P4I0_9ACTN</name>
<dbReference type="NCBIfam" id="NF046119">
    <property type="entry name" value="memb_SCO4225"/>
    <property type="match status" value="1"/>
</dbReference>
<dbReference type="Pfam" id="PF25637">
    <property type="entry name" value="DUF7942"/>
    <property type="match status" value="1"/>
</dbReference>
<keyword evidence="3" id="KW-1185">Reference proteome</keyword>
<comment type="caution">
    <text evidence="2">The sequence shown here is derived from an EMBL/GenBank/DDBJ whole genome shotgun (WGS) entry which is preliminary data.</text>
</comment>
<keyword evidence="1" id="KW-0472">Membrane</keyword>
<reference evidence="3" key="1">
    <citation type="journal article" date="2019" name="Int. J. Syst. Evol. Microbiol.">
        <title>The Global Catalogue of Microorganisms (GCM) 10K type strain sequencing project: providing services to taxonomists for standard genome sequencing and annotation.</title>
        <authorList>
            <consortium name="The Broad Institute Genomics Platform"/>
            <consortium name="The Broad Institute Genome Sequencing Center for Infectious Disease"/>
            <person name="Wu L."/>
            <person name="Ma J."/>
        </authorList>
    </citation>
    <scope>NUCLEOTIDE SEQUENCE [LARGE SCALE GENOMIC DNA]</scope>
    <source>
        <strain evidence="3">JCM 15614</strain>
    </source>
</reference>
<keyword evidence="1" id="KW-0812">Transmembrane</keyword>
<feature type="transmembrane region" description="Helical" evidence="1">
    <location>
        <begin position="65"/>
        <end position="85"/>
    </location>
</feature>
<organism evidence="2 3">
    <name type="scientific">Blastococcus jejuensis</name>
    <dbReference type="NCBI Taxonomy" id="351224"/>
    <lineage>
        <taxon>Bacteria</taxon>
        <taxon>Bacillati</taxon>
        <taxon>Actinomycetota</taxon>
        <taxon>Actinomycetes</taxon>
        <taxon>Geodermatophilales</taxon>
        <taxon>Geodermatophilaceae</taxon>
        <taxon>Blastococcus</taxon>
    </lineage>
</organism>
<dbReference type="EMBL" id="BAAAVV010000004">
    <property type="protein sequence ID" value="GAA3166902.1"/>
    <property type="molecule type" value="Genomic_DNA"/>
</dbReference>
<protein>
    <submittedName>
        <fullName evidence="2">Uncharacterized protein</fullName>
    </submittedName>
</protein>
<dbReference type="InterPro" id="IPR057702">
    <property type="entry name" value="DUF7942"/>
</dbReference>
<sequence>MRLLRMAAAYSNGPRALAISGGYAVAVLGVTVVVVLARGLSSVWLVVLTLPSSALVQLIPAQGNLFVLCLTLAGLVQASLLWLLLRGTRLSGLPAG</sequence>
<proteinExistence type="predicted"/>
<evidence type="ECO:0000313" key="2">
    <source>
        <dbReference type="EMBL" id="GAA3166902.1"/>
    </source>
</evidence>
<dbReference type="Proteomes" id="UP001499924">
    <property type="component" value="Unassembled WGS sequence"/>
</dbReference>
<feature type="transmembrane region" description="Helical" evidence="1">
    <location>
        <begin position="21"/>
        <end position="45"/>
    </location>
</feature>
<dbReference type="RefSeq" id="WP_344688646.1">
    <property type="nucleotide sequence ID" value="NZ_BAAAVV010000004.1"/>
</dbReference>
<keyword evidence="1" id="KW-1133">Transmembrane helix</keyword>
<evidence type="ECO:0000256" key="1">
    <source>
        <dbReference type="SAM" id="Phobius"/>
    </source>
</evidence>